<evidence type="ECO:0000313" key="3">
    <source>
        <dbReference type="EMBL" id="MFC6715379.1"/>
    </source>
</evidence>
<reference evidence="4" key="1">
    <citation type="journal article" date="2019" name="Int. J. Syst. Evol. Microbiol.">
        <title>The Global Catalogue of Microorganisms (GCM) 10K type strain sequencing project: providing services to taxonomists for standard genome sequencing and annotation.</title>
        <authorList>
            <consortium name="The Broad Institute Genomics Platform"/>
            <consortium name="The Broad Institute Genome Sequencing Center for Infectious Disease"/>
            <person name="Wu L."/>
            <person name="Ma J."/>
        </authorList>
    </citation>
    <scope>NUCLEOTIDE SEQUENCE [LARGE SCALE GENOMIC DNA]</scope>
    <source>
        <strain evidence="4">NBRC 106593</strain>
    </source>
</reference>
<dbReference type="RefSeq" id="WP_377824449.1">
    <property type="nucleotide sequence ID" value="NZ_JBHSWJ010000002.1"/>
</dbReference>
<dbReference type="EMBL" id="JBHSWJ010000002">
    <property type="protein sequence ID" value="MFC6715379.1"/>
    <property type="molecule type" value="Genomic_DNA"/>
</dbReference>
<comment type="caution">
    <text evidence="3">The sequence shown here is derived from an EMBL/GenBank/DDBJ whole genome shotgun (WGS) entry which is preliminary data.</text>
</comment>
<dbReference type="Pfam" id="PF20611">
    <property type="entry name" value="DUF6801"/>
    <property type="match status" value="1"/>
</dbReference>
<keyword evidence="1" id="KW-0732">Signal</keyword>
<evidence type="ECO:0000313" key="4">
    <source>
        <dbReference type="Proteomes" id="UP001596356"/>
    </source>
</evidence>
<dbReference type="PROSITE" id="PS51318">
    <property type="entry name" value="TAT"/>
    <property type="match status" value="1"/>
</dbReference>
<dbReference type="Proteomes" id="UP001596356">
    <property type="component" value="Unassembled WGS sequence"/>
</dbReference>
<dbReference type="InterPro" id="IPR046542">
    <property type="entry name" value="DUF6801"/>
</dbReference>
<gene>
    <name evidence="3" type="ORF">ACFQBT_16790</name>
</gene>
<keyword evidence="4" id="KW-1185">Reference proteome</keyword>
<feature type="chain" id="PRO_5045693074" evidence="1">
    <location>
        <begin position="33"/>
        <end position="231"/>
    </location>
</feature>
<accession>A0ABW2AWI4</accession>
<evidence type="ECO:0000259" key="2">
    <source>
        <dbReference type="Pfam" id="PF20611"/>
    </source>
</evidence>
<feature type="domain" description="DUF6801" evidence="2">
    <location>
        <begin position="55"/>
        <end position="214"/>
    </location>
</feature>
<proteinExistence type="predicted"/>
<dbReference type="InterPro" id="IPR006311">
    <property type="entry name" value="TAT_signal"/>
</dbReference>
<protein>
    <submittedName>
        <fullName evidence="3">DUF6801 domain-containing protein</fullName>
    </submittedName>
</protein>
<evidence type="ECO:0000256" key="1">
    <source>
        <dbReference type="SAM" id="SignalP"/>
    </source>
</evidence>
<name>A0ABW2AWI4_9MICO</name>
<organism evidence="3 4">
    <name type="scientific">Branchiibius cervicis</name>
    <dbReference type="NCBI Taxonomy" id="908252"/>
    <lineage>
        <taxon>Bacteria</taxon>
        <taxon>Bacillati</taxon>
        <taxon>Actinomycetota</taxon>
        <taxon>Actinomycetes</taxon>
        <taxon>Micrococcales</taxon>
        <taxon>Dermacoccaceae</taxon>
        <taxon>Branchiibius</taxon>
    </lineage>
</organism>
<sequence length="231" mass="22332">MTNTISRRTLAKGAAWSVPVVAVAAAAPAASASPADCITSGTLTNSASGVPSAANYTCVQTDEGGTPTGTALGNWRVQINVATCTAVHAGSTLKSAPVITANVITSTTAGNVLRGFGATQVTGGTSSAGYSVAGQVVSPGTRTGNLSIGSFPVPASGGITTTATGTGALETSTTAGSINIAAGDFTVILNWTGEDPDTGAPNSGVNYIKCTTGTAAAPATSVPLTPAITVQ</sequence>
<feature type="signal peptide" evidence="1">
    <location>
        <begin position="1"/>
        <end position="32"/>
    </location>
</feature>